<organism evidence="2">
    <name type="scientific">Brachypodium distachyon</name>
    <name type="common">Purple false brome</name>
    <name type="synonym">Trachynia distachya</name>
    <dbReference type="NCBI Taxonomy" id="15368"/>
    <lineage>
        <taxon>Eukaryota</taxon>
        <taxon>Viridiplantae</taxon>
        <taxon>Streptophyta</taxon>
        <taxon>Embryophyta</taxon>
        <taxon>Tracheophyta</taxon>
        <taxon>Spermatophyta</taxon>
        <taxon>Magnoliopsida</taxon>
        <taxon>Liliopsida</taxon>
        <taxon>Poales</taxon>
        <taxon>Poaceae</taxon>
        <taxon>BOP clade</taxon>
        <taxon>Pooideae</taxon>
        <taxon>Stipodae</taxon>
        <taxon>Brachypodieae</taxon>
        <taxon>Brachypodium</taxon>
    </lineage>
</organism>
<evidence type="ECO:0000313" key="3">
    <source>
        <dbReference type="EnsemblPlants" id="PNT68041"/>
    </source>
</evidence>
<proteinExistence type="predicted"/>
<dbReference type="EMBL" id="CM000882">
    <property type="protein sequence ID" value="PNT68041.1"/>
    <property type="molecule type" value="Genomic_DNA"/>
</dbReference>
<feature type="signal peptide" evidence="1">
    <location>
        <begin position="1"/>
        <end position="24"/>
    </location>
</feature>
<dbReference type="InParanoid" id="A0A2K2D198"/>
<evidence type="ECO:0000313" key="2">
    <source>
        <dbReference type="EMBL" id="PNT68041.1"/>
    </source>
</evidence>
<reference evidence="2" key="2">
    <citation type="submission" date="2017-06" db="EMBL/GenBank/DDBJ databases">
        <title>WGS assembly of Brachypodium distachyon.</title>
        <authorList>
            <consortium name="The International Brachypodium Initiative"/>
            <person name="Lucas S."/>
            <person name="Harmon-Smith M."/>
            <person name="Lail K."/>
            <person name="Tice H."/>
            <person name="Grimwood J."/>
            <person name="Bruce D."/>
            <person name="Barry K."/>
            <person name="Shu S."/>
            <person name="Lindquist E."/>
            <person name="Wang M."/>
            <person name="Pitluck S."/>
            <person name="Vogel J.P."/>
            <person name="Garvin D.F."/>
            <person name="Mockler T.C."/>
            <person name="Schmutz J."/>
            <person name="Rokhsar D."/>
            <person name="Bevan M.W."/>
        </authorList>
    </citation>
    <scope>NUCLEOTIDE SEQUENCE</scope>
    <source>
        <strain evidence="2">Bd21</strain>
    </source>
</reference>
<sequence>MELADLTVCFFLILVFFLVGSATNQQINNLPCKECVPIQSAFNDISFSLVAVSDSCGYSKPIRLVQLVQLWSSAISSPEI</sequence>
<reference evidence="3" key="3">
    <citation type="submission" date="2018-08" db="UniProtKB">
        <authorList>
            <consortium name="EnsemblPlants"/>
        </authorList>
    </citation>
    <scope>IDENTIFICATION</scope>
    <source>
        <strain evidence="3">cv. Bd21</strain>
    </source>
</reference>
<keyword evidence="1" id="KW-0732">Signal</keyword>
<reference evidence="2 3" key="1">
    <citation type="journal article" date="2010" name="Nature">
        <title>Genome sequencing and analysis of the model grass Brachypodium distachyon.</title>
        <authorList>
            <consortium name="International Brachypodium Initiative"/>
        </authorList>
    </citation>
    <scope>NUCLEOTIDE SEQUENCE [LARGE SCALE GENOMIC DNA]</scope>
    <source>
        <strain evidence="2 3">Bd21</strain>
    </source>
</reference>
<dbReference type="Gramene" id="PNT68041">
    <property type="protein sequence ID" value="PNT68041"/>
    <property type="gene ID" value="BRADI_3g35295v3"/>
</dbReference>
<name>A0A2K2D198_BRADI</name>
<protein>
    <submittedName>
        <fullName evidence="2 3">Uncharacterized protein</fullName>
    </submittedName>
</protein>
<feature type="chain" id="PRO_5036043306" evidence="1">
    <location>
        <begin position="25"/>
        <end position="80"/>
    </location>
</feature>
<dbReference type="Proteomes" id="UP000008810">
    <property type="component" value="Chromosome 3"/>
</dbReference>
<dbReference type="AlphaFoldDB" id="A0A2K2D198"/>
<dbReference type="EnsemblPlants" id="PNT68041">
    <property type="protein sequence ID" value="PNT68041"/>
    <property type="gene ID" value="BRADI_3g35295v3"/>
</dbReference>
<evidence type="ECO:0000256" key="1">
    <source>
        <dbReference type="SAM" id="SignalP"/>
    </source>
</evidence>
<gene>
    <name evidence="2" type="ORF">BRADI_3g35295v3</name>
</gene>
<accession>A0A2K2D198</accession>
<evidence type="ECO:0000313" key="4">
    <source>
        <dbReference type="Proteomes" id="UP000008810"/>
    </source>
</evidence>
<keyword evidence="4" id="KW-1185">Reference proteome</keyword>